<dbReference type="InterPro" id="IPR002657">
    <property type="entry name" value="BilAc:Na_symport/Acr3"/>
</dbReference>
<feature type="transmembrane region" description="Helical" evidence="5">
    <location>
        <begin position="85"/>
        <end position="107"/>
    </location>
</feature>
<keyword evidence="7" id="KW-1185">Reference proteome</keyword>
<dbReference type="InterPro" id="IPR038770">
    <property type="entry name" value="Na+/solute_symporter_sf"/>
</dbReference>
<evidence type="ECO:0000256" key="5">
    <source>
        <dbReference type="SAM" id="Phobius"/>
    </source>
</evidence>
<feature type="transmembrane region" description="Helical" evidence="5">
    <location>
        <begin position="211"/>
        <end position="228"/>
    </location>
</feature>
<comment type="subcellular location">
    <subcellularLocation>
        <location evidence="1">Membrane</location>
        <topology evidence="1">Multi-pass membrane protein</topology>
    </subcellularLocation>
</comment>
<dbReference type="KEGG" id="msu:MS0879"/>
<dbReference type="STRING" id="221988.MS0879"/>
<dbReference type="Pfam" id="PF01758">
    <property type="entry name" value="SBF"/>
    <property type="match status" value="1"/>
</dbReference>
<feature type="transmembrane region" description="Helical" evidence="5">
    <location>
        <begin position="54"/>
        <end position="73"/>
    </location>
</feature>
<dbReference type="HOGENOM" id="CLU_034788_1_1_6"/>
<keyword evidence="4 5" id="KW-0472">Membrane</keyword>
<feature type="transmembrane region" description="Helical" evidence="5">
    <location>
        <begin position="142"/>
        <end position="165"/>
    </location>
</feature>
<organism evidence="6 7">
    <name type="scientific">Mannheimia succiniciproducens (strain KCTC 0769BP / MBEL55E)</name>
    <dbReference type="NCBI Taxonomy" id="221988"/>
    <lineage>
        <taxon>Bacteria</taxon>
        <taxon>Pseudomonadati</taxon>
        <taxon>Pseudomonadota</taxon>
        <taxon>Gammaproteobacteria</taxon>
        <taxon>Pasteurellales</taxon>
        <taxon>Pasteurellaceae</taxon>
        <taxon>Basfia</taxon>
    </lineage>
</organism>
<evidence type="ECO:0000256" key="3">
    <source>
        <dbReference type="ARBA" id="ARBA00022989"/>
    </source>
</evidence>
<dbReference type="eggNOG" id="COG0385">
    <property type="taxonomic scope" value="Bacteria"/>
</dbReference>
<dbReference type="Proteomes" id="UP000000607">
    <property type="component" value="Chromosome"/>
</dbReference>
<feature type="transmembrane region" description="Helical" evidence="5">
    <location>
        <begin position="30"/>
        <end position="48"/>
    </location>
</feature>
<accession>Q65U74</accession>
<dbReference type="EMBL" id="AE016827">
    <property type="protein sequence ID" value="AAU37486.1"/>
    <property type="molecule type" value="Genomic_DNA"/>
</dbReference>
<feature type="transmembrane region" description="Helical" evidence="5">
    <location>
        <begin position="177"/>
        <end position="199"/>
    </location>
</feature>
<evidence type="ECO:0000256" key="2">
    <source>
        <dbReference type="ARBA" id="ARBA00022692"/>
    </source>
</evidence>
<protein>
    <submittedName>
        <fullName evidence="6">Uncharacterized protein</fullName>
    </submittedName>
</protein>
<evidence type="ECO:0000313" key="6">
    <source>
        <dbReference type="EMBL" id="AAU37486.1"/>
    </source>
</evidence>
<feature type="transmembrane region" description="Helical" evidence="5">
    <location>
        <begin position="240"/>
        <end position="262"/>
    </location>
</feature>
<sequence length="327" mass="35474">MCYFKCLFKIKELFNMQTFLKFTNFMSKTFALWVLVFAFLAFQFPAQFAIFAPYIPYLLGLVMFGMGITLTFNDFGEVFKHPKSVFIGVAGQFVIMPAIAFCLAKIFNLPADLAVGVILVGSCPGGTSSNVMTYLSRGNTALSVACTTISTLLAPFLTPAIFYILASQWLDINAGAMFMSVLKMVLFPIFLGLIVRAIFKKSISEISRTMPLVSVISIVLILSAVVAVSKDKIVESGLLIFGVVVLHNCLGYLVGFFGARLFKLNIADSKAVSIEVGMQNSGLGAALAAAHFNPIAAVPSAVFSFWHNVSGPILANIFANIKNDDKK</sequence>
<name>Q65U74_MANSM</name>
<evidence type="ECO:0000256" key="4">
    <source>
        <dbReference type="ARBA" id="ARBA00023136"/>
    </source>
</evidence>
<keyword evidence="2 5" id="KW-0812">Transmembrane</keyword>
<feature type="transmembrane region" description="Helical" evidence="5">
    <location>
        <begin position="113"/>
        <end position="135"/>
    </location>
</feature>
<keyword evidence="3 5" id="KW-1133">Transmembrane helix</keyword>
<evidence type="ECO:0000313" key="7">
    <source>
        <dbReference type="Proteomes" id="UP000000607"/>
    </source>
</evidence>
<reference evidence="6 7" key="1">
    <citation type="journal article" date="2004" name="Nat. Biotechnol.">
        <title>The genome sequence of the capnophilic rumen bacterium Mannheimia succiniciproducens.</title>
        <authorList>
            <person name="Hong S.H."/>
            <person name="Kim J.S."/>
            <person name="Lee S.Y."/>
            <person name="In Y.H."/>
            <person name="Choi S.S."/>
            <person name="Rih J.-K."/>
            <person name="Kim C.H."/>
            <person name="Jeong H."/>
            <person name="Hur C.G."/>
            <person name="Kim J.J."/>
        </authorList>
    </citation>
    <scope>NUCLEOTIDE SEQUENCE [LARGE SCALE GENOMIC DNA]</scope>
    <source>
        <strain evidence="7">KCTC 0769BP / MBEL55E</strain>
    </source>
</reference>
<dbReference type="GO" id="GO:0016020">
    <property type="term" value="C:membrane"/>
    <property type="evidence" value="ECO:0007669"/>
    <property type="project" value="UniProtKB-SubCell"/>
</dbReference>
<dbReference type="AlphaFoldDB" id="Q65U74"/>
<dbReference type="PANTHER" id="PTHR10361">
    <property type="entry name" value="SODIUM-BILE ACID COTRANSPORTER"/>
    <property type="match status" value="1"/>
</dbReference>
<dbReference type="InterPro" id="IPR004710">
    <property type="entry name" value="Bilac:Na_transpt"/>
</dbReference>
<proteinExistence type="predicted"/>
<dbReference type="PANTHER" id="PTHR10361:SF28">
    <property type="entry name" value="P3 PROTEIN-RELATED"/>
    <property type="match status" value="1"/>
</dbReference>
<evidence type="ECO:0000256" key="1">
    <source>
        <dbReference type="ARBA" id="ARBA00004141"/>
    </source>
</evidence>
<dbReference type="Gene3D" id="1.20.1530.20">
    <property type="match status" value="1"/>
</dbReference>
<gene>
    <name evidence="6" type="ordered locus">MS0879</name>
</gene>